<dbReference type="AlphaFoldDB" id="A0AAD7F4M6"/>
<dbReference type="EMBL" id="JARIHO010000001">
    <property type="protein sequence ID" value="KAJ7368707.1"/>
    <property type="molecule type" value="Genomic_DNA"/>
</dbReference>
<accession>A0AAD7F4M6</accession>
<keyword evidence="2" id="KW-1185">Reference proteome</keyword>
<gene>
    <name evidence="1" type="ORF">DFH08DRAFT_832050</name>
</gene>
<feature type="non-terminal residue" evidence="1">
    <location>
        <position position="160"/>
    </location>
</feature>
<name>A0AAD7F4M6_9AGAR</name>
<sequence>MLSCITVLRCHRLRLRASADQPAGHLSSEHLRCRGLSLRPHVTYGCLNARSSCVGGGVPNCDEGHNCPTREYSRVCFRVIMWRCVALSGVLCDSTWLPLEIDARARMVTKGLQVASIHRVGHVFQTFLASKRGVTRSWKAAAPPCDAINGSFITIKISLF</sequence>
<proteinExistence type="predicted"/>
<comment type="caution">
    <text evidence="1">The sequence shown here is derived from an EMBL/GenBank/DDBJ whole genome shotgun (WGS) entry which is preliminary data.</text>
</comment>
<dbReference type="Proteomes" id="UP001218218">
    <property type="component" value="Unassembled WGS sequence"/>
</dbReference>
<evidence type="ECO:0000313" key="2">
    <source>
        <dbReference type="Proteomes" id="UP001218218"/>
    </source>
</evidence>
<evidence type="ECO:0000313" key="1">
    <source>
        <dbReference type="EMBL" id="KAJ7368707.1"/>
    </source>
</evidence>
<protein>
    <submittedName>
        <fullName evidence="1">Uncharacterized protein</fullName>
    </submittedName>
</protein>
<reference evidence="1" key="1">
    <citation type="submission" date="2023-03" db="EMBL/GenBank/DDBJ databases">
        <title>Massive genome expansion in bonnet fungi (Mycena s.s.) driven by repeated elements and novel gene families across ecological guilds.</title>
        <authorList>
            <consortium name="Lawrence Berkeley National Laboratory"/>
            <person name="Harder C.B."/>
            <person name="Miyauchi S."/>
            <person name="Viragh M."/>
            <person name="Kuo A."/>
            <person name="Thoen E."/>
            <person name="Andreopoulos B."/>
            <person name="Lu D."/>
            <person name="Skrede I."/>
            <person name="Drula E."/>
            <person name="Henrissat B."/>
            <person name="Morin E."/>
            <person name="Kohler A."/>
            <person name="Barry K."/>
            <person name="LaButti K."/>
            <person name="Morin E."/>
            <person name="Salamov A."/>
            <person name="Lipzen A."/>
            <person name="Mereny Z."/>
            <person name="Hegedus B."/>
            <person name="Baldrian P."/>
            <person name="Stursova M."/>
            <person name="Weitz H."/>
            <person name="Taylor A."/>
            <person name="Grigoriev I.V."/>
            <person name="Nagy L.G."/>
            <person name="Martin F."/>
            <person name="Kauserud H."/>
        </authorList>
    </citation>
    <scope>NUCLEOTIDE SEQUENCE</scope>
    <source>
        <strain evidence="1">CBHHK002</strain>
    </source>
</reference>
<organism evidence="1 2">
    <name type="scientific">Mycena albidolilacea</name>
    <dbReference type="NCBI Taxonomy" id="1033008"/>
    <lineage>
        <taxon>Eukaryota</taxon>
        <taxon>Fungi</taxon>
        <taxon>Dikarya</taxon>
        <taxon>Basidiomycota</taxon>
        <taxon>Agaricomycotina</taxon>
        <taxon>Agaricomycetes</taxon>
        <taxon>Agaricomycetidae</taxon>
        <taxon>Agaricales</taxon>
        <taxon>Marasmiineae</taxon>
        <taxon>Mycenaceae</taxon>
        <taxon>Mycena</taxon>
    </lineage>
</organism>